<sequence>MSHATSAPATPQLNALQLNSVTLLGNLVNKPEIRYLANPVQAITELTLATHSKWLDKKTNTQKEWTSFHHIKVIGEVVEQVIARAQKGDILLVQGYLASHDYAPKETVNATFIQAFAKGYTQEINQVHCSATLAAPLALVTTENNKTLAHAEISIFFETPSTSGKKPKQVNLTRPLHIWGKQALYLSEHAAPGDTLLIEGKLNYLNDLDKSQFIDGKHIQLIKKPAINY</sequence>
<dbReference type="InterPro" id="IPR000424">
    <property type="entry name" value="Primosome_PriB/ssb"/>
</dbReference>
<dbReference type="GO" id="GO:0003697">
    <property type="term" value="F:single-stranded DNA binding"/>
    <property type="evidence" value="ECO:0007669"/>
    <property type="project" value="InterPro"/>
</dbReference>
<proteinExistence type="predicted"/>
<reference evidence="4 5" key="1">
    <citation type="journal article" date="2015" name="Genome Announc.">
        <title>Draft Genome Sequences of Marine Isolates of Thalassomonas viridans and Thalassomonas actiniarum.</title>
        <authorList>
            <person name="Olonade I."/>
            <person name="van Zyl L.J."/>
            <person name="Trindade M."/>
        </authorList>
    </citation>
    <scope>NUCLEOTIDE SEQUENCE [LARGE SCALE GENOMIC DNA]</scope>
    <source>
        <strain evidence="4 5">A5K-106</strain>
    </source>
</reference>
<keyword evidence="1 3" id="KW-0238">DNA-binding</keyword>
<dbReference type="Proteomes" id="UP000032568">
    <property type="component" value="Chromosome"/>
</dbReference>
<protein>
    <recommendedName>
        <fullName evidence="2">Plasmid-derived single-stranded DNA-binding protein</fullName>
    </recommendedName>
</protein>
<organism evidence="4 5">
    <name type="scientific">Thalassomonas actiniarum</name>
    <dbReference type="NCBI Taxonomy" id="485447"/>
    <lineage>
        <taxon>Bacteria</taxon>
        <taxon>Pseudomonadati</taxon>
        <taxon>Pseudomonadota</taxon>
        <taxon>Gammaproteobacteria</taxon>
        <taxon>Alteromonadales</taxon>
        <taxon>Colwelliaceae</taxon>
        <taxon>Thalassomonas</taxon>
    </lineage>
</organism>
<dbReference type="AlphaFoldDB" id="A0AAE9YS60"/>
<dbReference type="InterPro" id="IPR011344">
    <property type="entry name" value="ssDNA-bd"/>
</dbReference>
<dbReference type="InterPro" id="IPR012340">
    <property type="entry name" value="NA-bd_OB-fold"/>
</dbReference>
<dbReference type="GO" id="GO:0006260">
    <property type="term" value="P:DNA replication"/>
    <property type="evidence" value="ECO:0007669"/>
    <property type="project" value="InterPro"/>
</dbReference>
<dbReference type="RefSeq" id="WP_044834077.1">
    <property type="nucleotide sequence ID" value="NZ_CP059735.1"/>
</dbReference>
<evidence type="ECO:0000313" key="4">
    <source>
        <dbReference type="EMBL" id="WDD99448.1"/>
    </source>
</evidence>
<evidence type="ECO:0000256" key="1">
    <source>
        <dbReference type="ARBA" id="ARBA00023125"/>
    </source>
</evidence>
<dbReference type="SUPFAM" id="SSF50249">
    <property type="entry name" value="Nucleic acid-binding proteins"/>
    <property type="match status" value="1"/>
</dbReference>
<gene>
    <name evidence="4" type="ORF">SG35_001830</name>
</gene>
<dbReference type="GO" id="GO:0009295">
    <property type="term" value="C:nucleoid"/>
    <property type="evidence" value="ECO:0007669"/>
    <property type="project" value="TreeGrafter"/>
</dbReference>
<evidence type="ECO:0000256" key="3">
    <source>
        <dbReference type="PROSITE-ProRule" id="PRU00252"/>
    </source>
</evidence>
<evidence type="ECO:0000313" key="5">
    <source>
        <dbReference type="Proteomes" id="UP000032568"/>
    </source>
</evidence>
<dbReference type="CDD" id="cd04496">
    <property type="entry name" value="SSB_OBF"/>
    <property type="match status" value="1"/>
</dbReference>
<name>A0AAE9YS60_9GAMM</name>
<dbReference type="PANTHER" id="PTHR10302:SF0">
    <property type="entry name" value="SINGLE-STRANDED DNA-BINDING PROTEIN, MITOCHONDRIAL"/>
    <property type="match status" value="1"/>
</dbReference>
<dbReference type="PANTHER" id="PTHR10302">
    <property type="entry name" value="SINGLE-STRANDED DNA-BINDING PROTEIN"/>
    <property type="match status" value="1"/>
</dbReference>
<dbReference type="Pfam" id="PF00436">
    <property type="entry name" value="SSB"/>
    <property type="match status" value="1"/>
</dbReference>
<reference evidence="4 5" key="2">
    <citation type="journal article" date="2022" name="Mar. Drugs">
        <title>Bioassay-Guided Fractionation Leads to the Detection of Cholic Acid Generated by the Rare Thalassomonas sp.</title>
        <authorList>
            <person name="Pheiffer F."/>
            <person name="Schneider Y.K."/>
            <person name="Hansen E.H."/>
            <person name="Andersen J.H."/>
            <person name="Isaksson J."/>
            <person name="Busche T."/>
            <person name="R C."/>
            <person name="Kalinowski J."/>
            <person name="Zyl L.V."/>
            <person name="Trindade M."/>
        </authorList>
    </citation>
    <scope>NUCLEOTIDE SEQUENCE [LARGE SCALE GENOMIC DNA]</scope>
    <source>
        <strain evidence="4 5">A5K-106</strain>
    </source>
</reference>
<keyword evidence="5" id="KW-1185">Reference proteome</keyword>
<accession>A0AAE9YS60</accession>
<evidence type="ECO:0000256" key="2">
    <source>
        <dbReference type="ARBA" id="ARBA00029558"/>
    </source>
</evidence>
<dbReference type="KEGG" id="tact:SG35_001830"/>
<dbReference type="PROSITE" id="PS50935">
    <property type="entry name" value="SSB"/>
    <property type="match status" value="2"/>
</dbReference>
<dbReference type="Gene3D" id="2.40.50.140">
    <property type="entry name" value="Nucleic acid-binding proteins"/>
    <property type="match status" value="2"/>
</dbReference>
<dbReference type="EMBL" id="CP059735">
    <property type="protein sequence ID" value="WDD99448.1"/>
    <property type="molecule type" value="Genomic_DNA"/>
</dbReference>